<keyword evidence="2 10" id="KW-0812">Transmembrane</keyword>
<keyword evidence="8 10" id="KW-0472">Membrane</keyword>
<name>A0A0C3C0U0_PILCF</name>
<evidence type="ECO:0000256" key="2">
    <source>
        <dbReference type="ARBA" id="ARBA00022692"/>
    </source>
</evidence>
<keyword evidence="5" id="KW-0256">Endoplasmic reticulum</keyword>
<dbReference type="PANTHER" id="PTHR45923">
    <property type="entry name" value="PROTEIN SEY1"/>
    <property type="match status" value="1"/>
</dbReference>
<dbReference type="GO" id="GO:0016320">
    <property type="term" value="P:endoplasmic reticulum membrane fusion"/>
    <property type="evidence" value="ECO:0007669"/>
    <property type="project" value="TreeGrafter"/>
</dbReference>
<evidence type="ECO:0000256" key="3">
    <source>
        <dbReference type="ARBA" id="ARBA00022741"/>
    </source>
</evidence>
<dbReference type="InterPro" id="IPR030386">
    <property type="entry name" value="G_GB1_RHD3_dom"/>
</dbReference>
<keyword evidence="4" id="KW-0378">Hydrolase</keyword>
<organism evidence="12 13">
    <name type="scientific">Piloderma croceum (strain F 1598)</name>
    <dbReference type="NCBI Taxonomy" id="765440"/>
    <lineage>
        <taxon>Eukaryota</taxon>
        <taxon>Fungi</taxon>
        <taxon>Dikarya</taxon>
        <taxon>Basidiomycota</taxon>
        <taxon>Agaricomycotina</taxon>
        <taxon>Agaricomycetes</taxon>
        <taxon>Agaricomycetidae</taxon>
        <taxon>Atheliales</taxon>
        <taxon>Atheliaceae</taxon>
        <taxon>Piloderma</taxon>
    </lineage>
</organism>
<dbReference type="GO" id="GO:0003924">
    <property type="term" value="F:GTPase activity"/>
    <property type="evidence" value="ECO:0007669"/>
    <property type="project" value="TreeGrafter"/>
</dbReference>
<keyword evidence="7" id="KW-0342">GTP-binding</keyword>
<dbReference type="InterPro" id="IPR008803">
    <property type="entry name" value="RHD3/Sey1"/>
</dbReference>
<dbReference type="EMBL" id="KN832991">
    <property type="protein sequence ID" value="KIM83177.1"/>
    <property type="molecule type" value="Genomic_DNA"/>
</dbReference>
<proteinExistence type="inferred from homology"/>
<dbReference type="Pfam" id="PF05879">
    <property type="entry name" value="RHD3_GTPase"/>
    <property type="match status" value="1"/>
</dbReference>
<dbReference type="InterPro" id="IPR027417">
    <property type="entry name" value="P-loop_NTPase"/>
</dbReference>
<dbReference type="Pfam" id="PF20428">
    <property type="entry name" value="Sey1_3HB"/>
    <property type="match status" value="2"/>
</dbReference>
<evidence type="ECO:0000256" key="7">
    <source>
        <dbReference type="ARBA" id="ARBA00023134"/>
    </source>
</evidence>
<dbReference type="STRING" id="765440.A0A0C3C0U0"/>
<protein>
    <recommendedName>
        <fullName evidence="11">GB1/RHD3-type G domain-containing protein</fullName>
    </recommendedName>
</protein>
<evidence type="ECO:0000256" key="4">
    <source>
        <dbReference type="ARBA" id="ARBA00022801"/>
    </source>
</evidence>
<comment type="subcellular location">
    <subcellularLocation>
        <location evidence="1">Endoplasmic reticulum membrane</location>
        <topology evidence="1">Multi-pass membrane protein</topology>
    </subcellularLocation>
</comment>
<keyword evidence="3" id="KW-0547">Nucleotide-binding</keyword>
<dbReference type="PROSITE" id="PS51715">
    <property type="entry name" value="G_GB1_RHD3"/>
    <property type="match status" value="1"/>
</dbReference>
<evidence type="ECO:0000256" key="9">
    <source>
        <dbReference type="PROSITE-ProRule" id="PRU01052"/>
    </source>
</evidence>
<dbReference type="Proteomes" id="UP000054166">
    <property type="component" value="Unassembled WGS sequence"/>
</dbReference>
<accession>A0A0C3C0U0</accession>
<keyword evidence="13" id="KW-1185">Reference proteome</keyword>
<dbReference type="GO" id="GO:0005525">
    <property type="term" value="F:GTP binding"/>
    <property type="evidence" value="ECO:0007669"/>
    <property type="project" value="UniProtKB-KW"/>
</dbReference>
<evidence type="ECO:0000259" key="11">
    <source>
        <dbReference type="PROSITE" id="PS51715"/>
    </source>
</evidence>
<dbReference type="FunFam" id="3.40.50.300:FF:000727">
    <property type="entry name" value="Protein SEY1 homolog"/>
    <property type="match status" value="1"/>
</dbReference>
<dbReference type="GO" id="GO:0005789">
    <property type="term" value="C:endoplasmic reticulum membrane"/>
    <property type="evidence" value="ECO:0007669"/>
    <property type="project" value="UniProtKB-SubCell"/>
</dbReference>
<comment type="similarity">
    <text evidence="9">Belongs to the TRAFAC class dynamin-like GTPase superfamily. GB1/RHD3 GTPase family.</text>
</comment>
<evidence type="ECO:0000256" key="6">
    <source>
        <dbReference type="ARBA" id="ARBA00022989"/>
    </source>
</evidence>
<feature type="domain" description="GB1/RHD3-type G" evidence="11">
    <location>
        <begin position="270"/>
        <end position="506"/>
    </location>
</feature>
<evidence type="ECO:0000313" key="12">
    <source>
        <dbReference type="EMBL" id="KIM83177.1"/>
    </source>
</evidence>
<evidence type="ECO:0000313" key="13">
    <source>
        <dbReference type="Proteomes" id="UP000054166"/>
    </source>
</evidence>
<evidence type="ECO:0000256" key="5">
    <source>
        <dbReference type="ARBA" id="ARBA00022824"/>
    </source>
</evidence>
<dbReference type="HOGENOM" id="CLU_342921_0_0_1"/>
<sequence length="826" mass="93338">MPTYAMLLFNIETVPDACSRQYVWPYINIAKTTVDKWEHGMMHSSDTHQTLAVEALLKMIIVHAIGIIYCCMLERNRYRIVLWHPNIGEAGNFGEFRGLGGVMGFHPRVRFQYAAHFRAWSQALIPVFVQRSCVQAMVQCTLCRWIISSHFEIWAFADFTTMHRRRSRLFRKPSHSGVRCKIPIFVHQRTFWPEPDSDCVPLLAPSDGILECVDLGPEVPSISDCEETPQPQIAPQPQGSTERIQIIDNEKKFTPDLETQVERWGLRDVGFGYNIVAVFGSQSTGKSTLLNRLFGTTFDVMDESKRQQTTKGIWMCRGKDMNVMVMDVEGTDGRERGEDQDFERKSALFSLASSEILIVNLWEHQVGLYQGANMGLLKTVLEVNLGLFGKKAVDGTKNRTLLLFVIRDHIGTTPLTNLQATLTADLQKIWDSVSKPPELASVQLSDYFDLAFEALPHKILAAQKFEEEFRCDEIAGVAVKEVGEGVRMVRREVEGGRVIDGLGASMRGWRGVALGGTTKNMVNRVERWIGVGADLVMLVYGLQRNFKKQIAEPVELALNKASPDMWDHVLATFKKTLDKAENTYLAKAKSFDCTEENATSLATLRKCAWLALRAKIDEQTVWKPDDDIDGACKKAKDQTLELIPLYSKISPIDPSLEYTLPSDPSTLVNSSTADEEFDFPSTLLIFTDTKSLDLSTKFRRDADAYYVEAKRSTVSSVAQIPYWMYGVLVVLGWNEAMAVLFNPLYFTFLLIALVTTYAIIQLGLVGPLFQVTRTIGNEVQRQASNRLREHFSQPVLAEPVRTRPIEDAFENDEVADEVRRRRVEPM</sequence>
<reference evidence="12 13" key="1">
    <citation type="submission" date="2014-04" db="EMBL/GenBank/DDBJ databases">
        <authorList>
            <consortium name="DOE Joint Genome Institute"/>
            <person name="Kuo A."/>
            <person name="Tarkka M."/>
            <person name="Buscot F."/>
            <person name="Kohler A."/>
            <person name="Nagy L.G."/>
            <person name="Floudas D."/>
            <person name="Copeland A."/>
            <person name="Barry K.W."/>
            <person name="Cichocki N."/>
            <person name="Veneault-Fourrey C."/>
            <person name="LaButti K."/>
            <person name="Lindquist E.A."/>
            <person name="Lipzen A."/>
            <person name="Lundell T."/>
            <person name="Morin E."/>
            <person name="Murat C."/>
            <person name="Sun H."/>
            <person name="Tunlid A."/>
            <person name="Henrissat B."/>
            <person name="Grigoriev I.V."/>
            <person name="Hibbett D.S."/>
            <person name="Martin F."/>
            <person name="Nordberg H.P."/>
            <person name="Cantor M.N."/>
            <person name="Hua S.X."/>
        </authorList>
    </citation>
    <scope>NUCLEOTIDE SEQUENCE [LARGE SCALE GENOMIC DNA]</scope>
    <source>
        <strain evidence="12 13">F 1598</strain>
    </source>
</reference>
<dbReference type="Gene3D" id="3.40.50.300">
    <property type="entry name" value="P-loop containing nucleotide triphosphate hydrolases"/>
    <property type="match status" value="1"/>
</dbReference>
<feature type="transmembrane region" description="Helical" evidence="10">
    <location>
        <begin position="747"/>
        <end position="769"/>
    </location>
</feature>
<dbReference type="OrthoDB" id="1597724at2759"/>
<evidence type="ECO:0000256" key="1">
    <source>
        <dbReference type="ARBA" id="ARBA00004477"/>
    </source>
</evidence>
<dbReference type="SUPFAM" id="SSF52540">
    <property type="entry name" value="P-loop containing nucleoside triphosphate hydrolases"/>
    <property type="match status" value="1"/>
</dbReference>
<gene>
    <name evidence="12" type="ORF">PILCRDRAFT_88083</name>
</gene>
<reference evidence="13" key="2">
    <citation type="submission" date="2015-01" db="EMBL/GenBank/DDBJ databases">
        <title>Evolutionary Origins and Diversification of the Mycorrhizal Mutualists.</title>
        <authorList>
            <consortium name="DOE Joint Genome Institute"/>
            <consortium name="Mycorrhizal Genomics Consortium"/>
            <person name="Kohler A."/>
            <person name="Kuo A."/>
            <person name="Nagy L.G."/>
            <person name="Floudas D."/>
            <person name="Copeland A."/>
            <person name="Barry K.W."/>
            <person name="Cichocki N."/>
            <person name="Veneault-Fourrey C."/>
            <person name="LaButti K."/>
            <person name="Lindquist E.A."/>
            <person name="Lipzen A."/>
            <person name="Lundell T."/>
            <person name="Morin E."/>
            <person name="Murat C."/>
            <person name="Riley R."/>
            <person name="Ohm R."/>
            <person name="Sun H."/>
            <person name="Tunlid A."/>
            <person name="Henrissat B."/>
            <person name="Grigoriev I.V."/>
            <person name="Hibbett D.S."/>
            <person name="Martin F."/>
        </authorList>
    </citation>
    <scope>NUCLEOTIDE SEQUENCE [LARGE SCALE GENOMIC DNA]</scope>
    <source>
        <strain evidence="13">F 1598</strain>
    </source>
</reference>
<dbReference type="InParanoid" id="A0A0C3C0U0"/>
<dbReference type="AlphaFoldDB" id="A0A0C3C0U0"/>
<dbReference type="CDD" id="cd01851">
    <property type="entry name" value="GBP"/>
    <property type="match status" value="1"/>
</dbReference>
<dbReference type="InterPro" id="IPR046758">
    <property type="entry name" value="Sey1/RHD3-like_3HB"/>
</dbReference>
<keyword evidence="6 10" id="KW-1133">Transmembrane helix</keyword>
<dbReference type="PANTHER" id="PTHR45923:SF2">
    <property type="entry name" value="PROTEIN SEY1"/>
    <property type="match status" value="1"/>
</dbReference>
<evidence type="ECO:0000256" key="8">
    <source>
        <dbReference type="ARBA" id="ARBA00023136"/>
    </source>
</evidence>
<evidence type="ECO:0000256" key="10">
    <source>
        <dbReference type="SAM" id="Phobius"/>
    </source>
</evidence>